<dbReference type="Gene3D" id="2.30.30.140">
    <property type="match status" value="1"/>
</dbReference>
<dbReference type="SUPFAM" id="SSF63748">
    <property type="entry name" value="Tudor/PWWP/MBT"/>
    <property type="match status" value="1"/>
</dbReference>
<feature type="domain" description="PWWP" evidence="2">
    <location>
        <begin position="16"/>
        <end position="71"/>
    </location>
</feature>
<proteinExistence type="predicted"/>
<dbReference type="RefSeq" id="XP_004510341.1">
    <property type="nucleotide sequence ID" value="XM_004510284.3"/>
</dbReference>
<reference evidence="4" key="2">
    <citation type="submission" date="2025-08" db="UniProtKB">
        <authorList>
            <consortium name="RefSeq"/>
        </authorList>
    </citation>
    <scope>IDENTIFICATION</scope>
    <source>
        <tissue evidence="4">Etiolated seedlings</tissue>
    </source>
</reference>
<feature type="region of interest" description="Disordered" evidence="1">
    <location>
        <begin position="694"/>
        <end position="723"/>
    </location>
</feature>
<feature type="region of interest" description="Disordered" evidence="1">
    <location>
        <begin position="131"/>
        <end position="221"/>
    </location>
</feature>
<feature type="compositionally biased region" description="Basic residues" evidence="1">
    <location>
        <begin position="487"/>
        <end position="504"/>
    </location>
</feature>
<evidence type="ECO:0000313" key="3">
    <source>
        <dbReference type="Proteomes" id="UP000087171"/>
    </source>
</evidence>
<dbReference type="InterPro" id="IPR044679">
    <property type="entry name" value="PWWP2-like"/>
</dbReference>
<gene>
    <name evidence="4" type="primary">LOC101497471</name>
</gene>
<keyword evidence="3" id="KW-1185">Reference proteome</keyword>
<evidence type="ECO:0000259" key="2">
    <source>
        <dbReference type="PROSITE" id="PS50812"/>
    </source>
</evidence>
<dbReference type="GeneID" id="101497471"/>
<feature type="compositionally biased region" description="Basic and acidic residues" evidence="1">
    <location>
        <begin position="473"/>
        <end position="482"/>
    </location>
</feature>
<name>A0A1S2YUZ3_CICAR</name>
<accession>A0A1S2YUZ3</accession>
<dbReference type="Proteomes" id="UP000087171">
    <property type="component" value="Chromosome Ca7"/>
</dbReference>
<dbReference type="PROSITE" id="PS50812">
    <property type="entry name" value="PWWP"/>
    <property type="match status" value="1"/>
</dbReference>
<feature type="compositionally biased region" description="Basic and acidic residues" evidence="1">
    <location>
        <begin position="132"/>
        <end position="143"/>
    </location>
</feature>
<dbReference type="PaxDb" id="3827-XP_004510340.1"/>
<dbReference type="CDD" id="cd05162">
    <property type="entry name" value="PWWP"/>
    <property type="match status" value="1"/>
</dbReference>
<protein>
    <submittedName>
        <fullName evidence="4">Uncharacterized protein At1g51745</fullName>
    </submittedName>
</protein>
<dbReference type="OrthoDB" id="607790at2759"/>
<evidence type="ECO:0000256" key="1">
    <source>
        <dbReference type="SAM" id="MobiDB-lite"/>
    </source>
</evidence>
<dbReference type="eggNOG" id="ENOG502QUJY">
    <property type="taxonomic scope" value="Eukaryota"/>
</dbReference>
<feature type="compositionally biased region" description="Acidic residues" evidence="1">
    <location>
        <begin position="156"/>
        <end position="166"/>
    </location>
</feature>
<dbReference type="Pfam" id="PF00855">
    <property type="entry name" value="PWWP"/>
    <property type="match status" value="1"/>
</dbReference>
<evidence type="ECO:0000313" key="4">
    <source>
        <dbReference type="RefSeq" id="XP_004510341.1"/>
    </source>
</evidence>
<organism evidence="3 4">
    <name type="scientific">Cicer arietinum</name>
    <name type="common">Chickpea</name>
    <name type="synonym">Garbanzo</name>
    <dbReference type="NCBI Taxonomy" id="3827"/>
    <lineage>
        <taxon>Eukaryota</taxon>
        <taxon>Viridiplantae</taxon>
        <taxon>Streptophyta</taxon>
        <taxon>Embryophyta</taxon>
        <taxon>Tracheophyta</taxon>
        <taxon>Spermatophyta</taxon>
        <taxon>Magnoliopsida</taxon>
        <taxon>eudicotyledons</taxon>
        <taxon>Gunneridae</taxon>
        <taxon>Pentapetalae</taxon>
        <taxon>rosids</taxon>
        <taxon>fabids</taxon>
        <taxon>Fabales</taxon>
        <taxon>Fabaceae</taxon>
        <taxon>Papilionoideae</taxon>
        <taxon>50 kb inversion clade</taxon>
        <taxon>NPAAA clade</taxon>
        <taxon>Hologalegina</taxon>
        <taxon>IRL clade</taxon>
        <taxon>Cicereae</taxon>
        <taxon>Cicer</taxon>
    </lineage>
</organism>
<reference evidence="3" key="1">
    <citation type="journal article" date="2013" name="Nat. Biotechnol.">
        <title>Draft genome sequence of chickpea (Cicer arietinum) provides a resource for trait improvement.</title>
        <authorList>
            <person name="Varshney R.K."/>
            <person name="Song C."/>
            <person name="Saxena R.K."/>
            <person name="Azam S."/>
            <person name="Yu S."/>
            <person name="Sharpe A.G."/>
            <person name="Cannon S."/>
            <person name="Baek J."/>
            <person name="Rosen B.D."/>
            <person name="Tar'an B."/>
            <person name="Millan T."/>
            <person name="Zhang X."/>
            <person name="Ramsay L.D."/>
            <person name="Iwata A."/>
            <person name="Wang Y."/>
            <person name="Nelson W."/>
            <person name="Farmer A.D."/>
            <person name="Gaur P.M."/>
            <person name="Soderlund C."/>
            <person name="Penmetsa R.V."/>
            <person name="Xu C."/>
            <person name="Bharti A.K."/>
            <person name="He W."/>
            <person name="Winter P."/>
            <person name="Zhao S."/>
            <person name="Hane J.K."/>
            <person name="Carrasquilla-Garcia N."/>
            <person name="Condie J.A."/>
            <person name="Upadhyaya H.D."/>
            <person name="Luo M.C."/>
            <person name="Thudi M."/>
            <person name="Gowda C.L."/>
            <person name="Singh N.P."/>
            <person name="Lichtenzveig J."/>
            <person name="Gali K.K."/>
            <person name="Rubio J."/>
            <person name="Nadarajan N."/>
            <person name="Dolezel J."/>
            <person name="Bansal K.C."/>
            <person name="Xu X."/>
            <person name="Edwards D."/>
            <person name="Zhang G."/>
            <person name="Kahl G."/>
            <person name="Gil J."/>
            <person name="Singh K.B."/>
            <person name="Datta S.K."/>
            <person name="Jackson S.A."/>
            <person name="Wang J."/>
            <person name="Cook D.R."/>
        </authorList>
    </citation>
    <scope>NUCLEOTIDE SEQUENCE [LARGE SCALE GENOMIC DNA]</scope>
    <source>
        <strain evidence="3">cv. CDC Frontier</strain>
    </source>
</reference>
<dbReference type="InterPro" id="IPR000313">
    <property type="entry name" value="PWWP_dom"/>
</dbReference>
<dbReference type="AlphaFoldDB" id="A0A1S2YUZ3"/>
<feature type="compositionally biased region" description="Basic residues" evidence="1">
    <location>
        <begin position="698"/>
        <end position="723"/>
    </location>
</feature>
<dbReference type="PANTHER" id="PTHR33697:SF1">
    <property type="entry name" value="TUDOR_PWWP_MBT SUPERFAMILY PROTEIN"/>
    <property type="match status" value="1"/>
</dbReference>
<dbReference type="PANTHER" id="PTHR33697">
    <property type="entry name" value="T17B22.17 PROTEIN-RELATED"/>
    <property type="match status" value="1"/>
</dbReference>
<dbReference type="STRING" id="3827.A0A1S2YUZ3"/>
<feature type="region of interest" description="Disordered" evidence="1">
    <location>
        <begin position="463"/>
        <end position="505"/>
    </location>
</feature>
<sequence length="789" mass="84954">MGSSGESNINGINASVGGLVWVRRRNGSWWPGRIMSLDELSEGCLVSPRSGTPVKLLGREDASVDWYNLEKSKRVKAFRCGEYDECIEKAKASAASLGKKAVKYARREDAILHALELESAHLDKVPLPLCSRSDKSGSEHGESAGELPTMSNSGDVNEDVTDDLSDSGDNSNSAPELSQSGISFEEPNRNGSLKMQPLQGRRRRTPNDSEDDGTEGVKRMRGLEDLGVGVVSKRKVQGSGLTEITQHVSASLNNSIAGNGLPNGTSVNGVKGYSSLKRKRSQVANVHELLKRKYRRRPLTKVLESTAMVSVPVTCDQLPSSSSPPLCGITDGRISGLDFTDSKRSSAMEIHNSDCAEAACENGTSLIVHDHGSDFSQIEHKVKENGTSGIHGLADNDSSDVLFDVPFVGDLGEEKLTPGPGLSPTLVSCSSGMPQVSALEPQSCQASPTEAFPLRNGFKNDSGCTSSAAGHDTIGDRADNDSSKWQSKGKRNLRHTNKNRKQVSRKYAGMAGESSGYLTGIGNSDGFCQGAGQKQKVDWNGTGVSNTSYNSTSQIKCKPVAEGQAEGFRDMSKHIRGTAVEAKLLPDGSLAPQRSLPYRQSRFTVNSRYETTDFPGRNSSSDGTLYDVKLEVKSSYRPQHVPLVSLVSKLNGKAFIGHPLTVEVLEEGHCDKLLSGIVGDMEVGDIYCEAEKPNSKSVTRRIPSKKKSSRFSRSKSSKSKKSGLLNKKIRKLSSLTGHRQSEDERKPVVDKLKGPVIACIPLTVVFSRINEAVSGQARSTHRAVSTANQ</sequence>
<dbReference type="KEGG" id="cam:101497471"/>